<dbReference type="InterPro" id="IPR002890">
    <property type="entry name" value="MG2"/>
</dbReference>
<comment type="similarity">
    <text evidence="1">Belongs to the protease inhibitor I39 (alpha-2-macroglobulin) family. Bacterial alpha-2-macroglobulin subfamily.</text>
</comment>
<feature type="chain" id="PRO_5010347587" description="Apple domain-containing protein" evidence="5">
    <location>
        <begin position="21"/>
        <end position="1825"/>
    </location>
</feature>
<dbReference type="Pfam" id="PF11974">
    <property type="entry name" value="bMG3"/>
    <property type="match status" value="1"/>
</dbReference>
<evidence type="ECO:0000256" key="4">
    <source>
        <dbReference type="ARBA" id="ARBA00023157"/>
    </source>
</evidence>
<dbReference type="GO" id="GO:0004866">
    <property type="term" value="F:endopeptidase inhibitor activity"/>
    <property type="evidence" value="ECO:0007669"/>
    <property type="project" value="InterPro"/>
</dbReference>
<keyword evidence="8" id="KW-1185">Reference proteome</keyword>
<organism evidence="7 8">
    <name type="scientific">Celeribacter halophilus</name>
    <dbReference type="NCBI Taxonomy" id="576117"/>
    <lineage>
        <taxon>Bacteria</taxon>
        <taxon>Pseudomonadati</taxon>
        <taxon>Pseudomonadota</taxon>
        <taxon>Alphaproteobacteria</taxon>
        <taxon>Rhodobacterales</taxon>
        <taxon>Roseobacteraceae</taxon>
        <taxon>Celeribacter</taxon>
    </lineage>
</organism>
<dbReference type="InterPro" id="IPR049120">
    <property type="entry name" value="A2M_bMG2"/>
</dbReference>
<dbReference type="PIRSF" id="PIRSF038980">
    <property type="entry name" value="A2M_bac"/>
    <property type="match status" value="1"/>
</dbReference>
<proteinExistence type="inferred from homology"/>
<dbReference type="InterPro" id="IPR026284">
    <property type="entry name" value="A2MG_proteobact"/>
</dbReference>
<dbReference type="EMBL" id="FORY01000037">
    <property type="protein sequence ID" value="SFK13679.1"/>
    <property type="molecule type" value="Genomic_DNA"/>
</dbReference>
<evidence type="ECO:0000256" key="5">
    <source>
        <dbReference type="SAM" id="SignalP"/>
    </source>
</evidence>
<dbReference type="InterPro" id="IPR011625">
    <property type="entry name" value="A2M_N_BRD"/>
</dbReference>
<evidence type="ECO:0000259" key="6">
    <source>
        <dbReference type="PROSITE" id="PS50948"/>
    </source>
</evidence>
<dbReference type="Pfam" id="PF17972">
    <property type="entry name" value="bMG5"/>
    <property type="match status" value="1"/>
</dbReference>
<dbReference type="GeneID" id="98666959"/>
<dbReference type="InterPro" id="IPR011626">
    <property type="entry name" value="Alpha-macroglobulin_TED"/>
</dbReference>
<dbReference type="Pfam" id="PF07678">
    <property type="entry name" value="TED_complement"/>
    <property type="match status" value="1"/>
</dbReference>
<protein>
    <recommendedName>
        <fullName evidence="6">Apple domain-containing protein</fullName>
    </recommendedName>
</protein>
<name>A0A1I3X2Y8_9RHOB</name>
<dbReference type="Gene3D" id="1.50.10.20">
    <property type="match status" value="1"/>
</dbReference>
<dbReference type="PANTHER" id="PTHR40094">
    <property type="entry name" value="ALPHA-2-MACROGLOBULIN HOMOLOG"/>
    <property type="match status" value="1"/>
</dbReference>
<dbReference type="Gene3D" id="3.50.4.10">
    <property type="entry name" value="Hepatocyte Growth Factor"/>
    <property type="match status" value="1"/>
</dbReference>
<dbReference type="CDD" id="cd02891">
    <property type="entry name" value="A2M_like"/>
    <property type="match status" value="1"/>
</dbReference>
<feature type="domain" description="Apple" evidence="6">
    <location>
        <begin position="24"/>
        <end position="102"/>
    </location>
</feature>
<dbReference type="GO" id="GO:0005615">
    <property type="term" value="C:extracellular space"/>
    <property type="evidence" value="ECO:0007669"/>
    <property type="project" value="InterPro"/>
</dbReference>
<keyword evidence="4" id="KW-1015">Disulfide bond</keyword>
<feature type="signal peptide" evidence="5">
    <location>
        <begin position="1"/>
        <end position="20"/>
    </location>
</feature>
<evidence type="ECO:0000256" key="3">
    <source>
        <dbReference type="ARBA" id="ARBA00022737"/>
    </source>
</evidence>
<gene>
    <name evidence="7" type="ORF">SAMN04488138_1378</name>
</gene>
<evidence type="ECO:0000256" key="2">
    <source>
        <dbReference type="ARBA" id="ARBA00022729"/>
    </source>
</evidence>
<dbReference type="PANTHER" id="PTHR40094:SF1">
    <property type="entry name" value="UBIQUITIN DOMAIN-CONTAINING PROTEIN"/>
    <property type="match status" value="1"/>
</dbReference>
<dbReference type="RefSeq" id="WP_066602135.1">
    <property type="nucleotide sequence ID" value="NZ_FORY01000037.1"/>
</dbReference>
<dbReference type="InterPro" id="IPR008930">
    <property type="entry name" value="Terpenoid_cyclase/PrenylTrfase"/>
</dbReference>
<dbReference type="SUPFAM" id="SSF57414">
    <property type="entry name" value="Hairpin loop containing domain-like"/>
    <property type="match status" value="1"/>
</dbReference>
<dbReference type="InterPro" id="IPR000177">
    <property type="entry name" value="Apple"/>
</dbReference>
<dbReference type="PROSITE" id="PS50948">
    <property type="entry name" value="PAN"/>
    <property type="match status" value="1"/>
</dbReference>
<accession>A0A1I3X2Y8</accession>
<dbReference type="InterPro" id="IPR041203">
    <property type="entry name" value="Bact_A2M_MG5"/>
</dbReference>
<dbReference type="STRING" id="576117.SAMN04488138_1378"/>
<evidence type="ECO:0000313" key="8">
    <source>
        <dbReference type="Proteomes" id="UP000183299"/>
    </source>
</evidence>
<dbReference type="Pfam" id="PF17962">
    <property type="entry name" value="bMG6"/>
    <property type="match status" value="1"/>
</dbReference>
<dbReference type="GO" id="GO:0006508">
    <property type="term" value="P:proteolysis"/>
    <property type="evidence" value="ECO:0007669"/>
    <property type="project" value="InterPro"/>
</dbReference>
<dbReference type="Pfam" id="PF21142">
    <property type="entry name" value="A2M_bMG2"/>
    <property type="match status" value="1"/>
</dbReference>
<dbReference type="SMART" id="SM00223">
    <property type="entry name" value="APPLE"/>
    <property type="match status" value="1"/>
</dbReference>
<dbReference type="CDD" id="cd01100">
    <property type="entry name" value="APPLE_Factor_XI_like"/>
    <property type="match status" value="1"/>
</dbReference>
<dbReference type="SMART" id="SM01360">
    <property type="entry name" value="A2M"/>
    <property type="match status" value="1"/>
</dbReference>
<dbReference type="InterPro" id="IPR041246">
    <property type="entry name" value="Bact_MG10"/>
</dbReference>
<dbReference type="SUPFAM" id="SSF48239">
    <property type="entry name" value="Terpenoid cyclases/Protein prenyltransferases"/>
    <property type="match status" value="1"/>
</dbReference>
<dbReference type="InterPro" id="IPR051802">
    <property type="entry name" value="YfhM-like"/>
</dbReference>
<dbReference type="InterPro" id="IPR021868">
    <property type="entry name" value="Alpha_2_Macroglob_MG3"/>
</dbReference>
<keyword evidence="2 5" id="KW-0732">Signal</keyword>
<dbReference type="OrthoDB" id="9767116at2"/>
<dbReference type="Proteomes" id="UP000183299">
    <property type="component" value="Unassembled WGS sequence"/>
</dbReference>
<dbReference type="Pfam" id="PF01835">
    <property type="entry name" value="MG2"/>
    <property type="match status" value="1"/>
</dbReference>
<sequence length="1825" mass="196305">MRRIFAAFIVLFSFTVTGFAQEPLPERRLITTRNVDFYGADLQTIFDTSLESCQRACLNDTQCQAFTYNSRSEACFLKSEVGQQTAYDGAISGKVLGVPKSRRDLAQTRAGELERLRKGDFDAAWRQTQSIGAQYYAGSWDADTAYAAYTQQLASGNKVGAFGWLGVAVALTDDPTLWIDYARLAPQAYGTSQGGEFTYERRRALRQSILPSAINAYLRQSDDLSRAEALVILASALENDDRGRDQIPALRLAQSLASSPATATQLARAEQLYGFRIVNNNVDSDLATPRACVEFSEPLAKAGVDYRNYVNLPDVQTEAGFAVSAEGRSLCIEGLTHGARYSFTFRKGLPDGEGEKLARNVPIEIYVRDRTPSVTFVGRAYVLPRMPEGGLPVETVNLDYVNLRLYRISDRALLGSIREGFLGRRLYEYTEESFRNDYGELLWQGAADVQNTLNKTMVTRLPLDGPMGNLEPGIYALAAAIPDADPRETPAATQWFVVSDLGLTSFSGTDGLHVYVRGLNDAAPKTEVTVELLSRANRVLGTARTDAQGHAIFDAGLIRGTDGAAPAMLIAQTGEADAPEDMVLLSLTDPAFDLSDRGVEGMPPAPPIDAFLATDRDAYRPGETIHATVLLRDAKVTALSGLPLTAILTRPDGVEYMRKLSTQDRAGGHVFDLPLGDDVARGTWRLEMRADLDAPALAAASLLVEDFLPERIDFSLALPDAPIRAGDTPPLTLEARYLFGAPAGDLAVEGTVRLSQAERLEAWPDYHFGRYDEPLNSVLRSFGNGITTDAQGRATIPLDLPELAANGHLLQATVTARVAEGSGRPVERQMTRPLALTAPVIGLRPEFDGLVGEGDVARFKVVGLGQDATPLPMQLSWTLNRLERHYQWYQVEGEWKWDVTTTRTPVARGEITTDAEPTTIEAAVDWGEYEMAVERSDGDYVASSYAFSAGWYVPAGADSPDTLDMSLDAASYDVGDTAKLRLVSRYDGTALVAVLSNRLVAAQSVAVKKGENLIPVGVTEDWGTGAYVTVQAIRPMDTGAKIGPARALGLAYAKINPGKHALSVSLDAEEVIDPRGPLPVTVNVEGASGPAYVTVAAVDLGVLNLTGFEAPSPIEHYFGQRRLGVEIRDVYGRLIDGMNGTMGQIRSGGDATGGMQRQAPPPTEELVAYFSGPVEIGADGTAQVSFDIPSFNGTVRLMAVAWSDEAVGEAQRGVIVRDPVVVTASLPRFLAPDDTAQMLLEFVHADGPAGEMGLSVTSTGLDLGTNIPASIALAEQGKAALRIPIKAHRAGDYGMTVALTTPAGKVLTKTLNVPVRVNDPQVSQTRRFELAAGDTFSLTSDVFTNLRAGTASAVISAGPLAQLHVPEMMRTLEIYPYACTEQLTSRALPLLYFGEVTNALGMTQSQDISARLDKAVQRILTRQDSNGAFGLWSPEGGDFWLDAYVGDFLSRAKAQGVDVPETAFSTAMDNLRNQIAYAGDFEVDRNGGGVALAYGLMVLAREGAARIGDLRYYADEKAEDFATPLAQAQLGAALAFYGDQPRADRLFALAARNIAAQANNSQRAVWRDDYGSPLRDAAGILGLAAEAGSNAVNRVGLTRMLARHEGPRSTQEMAWGLLAAHGLIKDPSTEGLIVNGAPVTGGFVQQVTDGEGQAPLVIGNTGTDAADITLTTFGVPVGQVEEGGYGYAITRRYFTPEGVPVEGPVEQGTRLVVVLDVSPSDDLGGRLMIDDPLPAGLEIDNPHLVEAGDMSTMPWLKTSYAEHAEFRSDRFLAQLDRRDGTPVRLAYVVRAITPGEFHHPAASVTDMYRPQYNAHTASGRFAITP</sequence>
<keyword evidence="3" id="KW-0677">Repeat</keyword>
<dbReference type="Pfam" id="PF07703">
    <property type="entry name" value="A2M_BRD"/>
    <property type="match status" value="1"/>
</dbReference>
<evidence type="ECO:0000313" key="7">
    <source>
        <dbReference type="EMBL" id="SFK13679.1"/>
    </source>
</evidence>
<dbReference type="InterPro" id="IPR003609">
    <property type="entry name" value="Pan_app"/>
</dbReference>
<dbReference type="Gene3D" id="2.60.40.1930">
    <property type="match status" value="1"/>
</dbReference>
<dbReference type="SMART" id="SM01359">
    <property type="entry name" value="A2M_N_2"/>
    <property type="match status" value="1"/>
</dbReference>
<dbReference type="Pfam" id="PF00207">
    <property type="entry name" value="A2M"/>
    <property type="match status" value="1"/>
</dbReference>
<dbReference type="Pfam" id="PF17973">
    <property type="entry name" value="bMG10"/>
    <property type="match status" value="1"/>
</dbReference>
<dbReference type="InterPro" id="IPR041462">
    <property type="entry name" value="Bact_A2M_MG6"/>
</dbReference>
<reference evidence="7 8" key="1">
    <citation type="submission" date="2016-10" db="EMBL/GenBank/DDBJ databases">
        <authorList>
            <person name="de Groot N.N."/>
        </authorList>
    </citation>
    <scope>NUCLEOTIDE SEQUENCE [LARGE SCALE GENOMIC DNA]</scope>
    <source>
        <strain evidence="7 8">CGMCC 1.8891</strain>
    </source>
</reference>
<evidence type="ECO:0000256" key="1">
    <source>
        <dbReference type="ARBA" id="ARBA00010556"/>
    </source>
</evidence>
<dbReference type="InterPro" id="IPR001599">
    <property type="entry name" value="Macroglobln_a2"/>
</dbReference>
<dbReference type="Pfam" id="PF00024">
    <property type="entry name" value="PAN_1"/>
    <property type="match status" value="1"/>
</dbReference>